<comment type="caution">
    <text evidence="2">The sequence shown here is derived from an EMBL/GenBank/DDBJ whole genome shotgun (WGS) entry which is preliminary data.</text>
</comment>
<name>A0AAV5T844_9BILA</name>
<feature type="non-terminal residue" evidence="2">
    <location>
        <position position="1"/>
    </location>
</feature>
<evidence type="ECO:0000256" key="1">
    <source>
        <dbReference type="SAM" id="Phobius"/>
    </source>
</evidence>
<reference evidence="2" key="1">
    <citation type="submission" date="2023-10" db="EMBL/GenBank/DDBJ databases">
        <title>Genome assembly of Pristionchus species.</title>
        <authorList>
            <person name="Yoshida K."/>
            <person name="Sommer R.J."/>
        </authorList>
    </citation>
    <scope>NUCLEOTIDE SEQUENCE</scope>
    <source>
        <strain evidence="2">RS0144</strain>
    </source>
</reference>
<keyword evidence="1" id="KW-0812">Transmembrane</keyword>
<evidence type="ECO:0000313" key="3">
    <source>
        <dbReference type="Proteomes" id="UP001432027"/>
    </source>
</evidence>
<feature type="non-terminal residue" evidence="2">
    <location>
        <position position="114"/>
    </location>
</feature>
<protein>
    <recommendedName>
        <fullName evidence="4">G protein-coupled receptor</fullName>
    </recommendedName>
</protein>
<dbReference type="Proteomes" id="UP001432027">
    <property type="component" value="Unassembled WGS sequence"/>
</dbReference>
<dbReference type="EMBL" id="BTSX01000004">
    <property type="protein sequence ID" value="GMS91752.1"/>
    <property type="molecule type" value="Genomic_DNA"/>
</dbReference>
<feature type="transmembrane region" description="Helical" evidence="1">
    <location>
        <begin position="6"/>
        <end position="30"/>
    </location>
</feature>
<feature type="transmembrane region" description="Helical" evidence="1">
    <location>
        <begin position="84"/>
        <end position="104"/>
    </location>
</feature>
<dbReference type="AlphaFoldDB" id="A0AAV5T844"/>
<gene>
    <name evidence="2" type="ORF">PENTCL1PPCAC_13927</name>
</gene>
<feature type="transmembrane region" description="Helical" evidence="1">
    <location>
        <begin position="51"/>
        <end position="78"/>
    </location>
</feature>
<proteinExistence type="predicted"/>
<sequence length="114" mass="12843">QNLLAPWLLYQIVVALISNFSNILLTYQLIKLELLAAQRRIHVVVAKVEQGLIGSIVCTSFFQLLILIFLISTSIFGILDLVPFFSTLIALYTGSPFWLTIIFVPSVRRCVFPS</sequence>
<accession>A0AAV5T844</accession>
<keyword evidence="1" id="KW-0472">Membrane</keyword>
<evidence type="ECO:0008006" key="4">
    <source>
        <dbReference type="Google" id="ProtNLM"/>
    </source>
</evidence>
<evidence type="ECO:0000313" key="2">
    <source>
        <dbReference type="EMBL" id="GMS91752.1"/>
    </source>
</evidence>
<keyword evidence="3" id="KW-1185">Reference proteome</keyword>
<keyword evidence="1" id="KW-1133">Transmembrane helix</keyword>
<organism evidence="2 3">
    <name type="scientific">Pristionchus entomophagus</name>
    <dbReference type="NCBI Taxonomy" id="358040"/>
    <lineage>
        <taxon>Eukaryota</taxon>
        <taxon>Metazoa</taxon>
        <taxon>Ecdysozoa</taxon>
        <taxon>Nematoda</taxon>
        <taxon>Chromadorea</taxon>
        <taxon>Rhabditida</taxon>
        <taxon>Rhabditina</taxon>
        <taxon>Diplogasteromorpha</taxon>
        <taxon>Diplogasteroidea</taxon>
        <taxon>Neodiplogasteridae</taxon>
        <taxon>Pristionchus</taxon>
    </lineage>
</organism>